<dbReference type="AlphaFoldDB" id="A0A1G2CX75"/>
<evidence type="ECO:0000256" key="1">
    <source>
        <dbReference type="SAM" id="Phobius"/>
    </source>
</evidence>
<keyword evidence="1" id="KW-1133">Transmembrane helix</keyword>
<gene>
    <name evidence="2" type="ORF">A2845_04100</name>
</gene>
<keyword evidence="1" id="KW-0812">Transmembrane</keyword>
<dbReference type="Proteomes" id="UP000177122">
    <property type="component" value="Unassembled WGS sequence"/>
</dbReference>
<feature type="transmembrane region" description="Helical" evidence="1">
    <location>
        <begin position="166"/>
        <end position="183"/>
    </location>
</feature>
<comment type="caution">
    <text evidence="2">The sequence shown here is derived from an EMBL/GenBank/DDBJ whole genome shotgun (WGS) entry which is preliminary data.</text>
</comment>
<evidence type="ECO:0000313" key="3">
    <source>
        <dbReference type="Proteomes" id="UP000177122"/>
    </source>
</evidence>
<name>A0A1G2CX75_9BACT</name>
<dbReference type="EMBL" id="MHLI01000006">
    <property type="protein sequence ID" value="OGZ05954.1"/>
    <property type="molecule type" value="Genomic_DNA"/>
</dbReference>
<sequence>MDRVSFFTALAIVAVVWAYVPYIRSILSGTSRPTLSTWLSWLIVDAVILAGMIAKDSIVRQMYVYFAGTGLIVILCGVKKVTIEWKKLDSFCFGLVILALVGWYFSGNANVAITISVVANIVGSIPMLINLWKDPHNEPLRGWLYGLLAATLGVLAIPSMTIAYALTPIAFFFIQSGVIILILRRQI</sequence>
<feature type="transmembrane region" description="Helical" evidence="1">
    <location>
        <begin position="90"/>
        <end position="106"/>
    </location>
</feature>
<keyword evidence="1" id="KW-0472">Membrane</keyword>
<feature type="transmembrane region" description="Helical" evidence="1">
    <location>
        <begin position="112"/>
        <end position="131"/>
    </location>
</feature>
<evidence type="ECO:0000313" key="2">
    <source>
        <dbReference type="EMBL" id="OGZ05954.1"/>
    </source>
</evidence>
<feature type="transmembrane region" description="Helical" evidence="1">
    <location>
        <begin position="60"/>
        <end position="78"/>
    </location>
</feature>
<feature type="transmembrane region" description="Helical" evidence="1">
    <location>
        <begin position="143"/>
        <end position="160"/>
    </location>
</feature>
<organism evidence="2 3">
    <name type="scientific">Candidatus Lloydbacteria bacterium RIFCSPHIGHO2_01_FULL_49_22</name>
    <dbReference type="NCBI Taxonomy" id="1798658"/>
    <lineage>
        <taxon>Bacteria</taxon>
        <taxon>Candidatus Lloydiibacteriota</taxon>
    </lineage>
</organism>
<feature type="transmembrane region" description="Helical" evidence="1">
    <location>
        <begin position="6"/>
        <end position="23"/>
    </location>
</feature>
<reference evidence="2 3" key="1">
    <citation type="journal article" date="2016" name="Nat. Commun.">
        <title>Thousands of microbial genomes shed light on interconnected biogeochemical processes in an aquifer system.</title>
        <authorList>
            <person name="Anantharaman K."/>
            <person name="Brown C.T."/>
            <person name="Hug L.A."/>
            <person name="Sharon I."/>
            <person name="Castelle C.J."/>
            <person name="Probst A.J."/>
            <person name="Thomas B.C."/>
            <person name="Singh A."/>
            <person name="Wilkins M.J."/>
            <person name="Karaoz U."/>
            <person name="Brodie E.L."/>
            <person name="Williams K.H."/>
            <person name="Hubbard S.S."/>
            <person name="Banfield J.F."/>
        </authorList>
    </citation>
    <scope>NUCLEOTIDE SEQUENCE [LARGE SCALE GENOMIC DNA]</scope>
</reference>
<accession>A0A1G2CX75</accession>
<protein>
    <submittedName>
        <fullName evidence="2">Uncharacterized protein</fullName>
    </submittedName>
</protein>
<proteinExistence type="predicted"/>
<feature type="transmembrane region" description="Helical" evidence="1">
    <location>
        <begin position="35"/>
        <end position="54"/>
    </location>
</feature>